<keyword evidence="2" id="KW-0732">Signal</keyword>
<keyword evidence="4" id="KW-1185">Reference proteome</keyword>
<dbReference type="EMBL" id="JAKIKP010000014">
    <property type="protein sequence ID" value="MCL1144056.1"/>
    <property type="molecule type" value="Genomic_DNA"/>
</dbReference>
<proteinExistence type="predicted"/>
<feature type="signal peptide" evidence="2">
    <location>
        <begin position="1"/>
        <end position="20"/>
    </location>
</feature>
<organism evidence="3 4">
    <name type="scientific">Shewanella gaetbuli</name>
    <dbReference type="NCBI Taxonomy" id="220752"/>
    <lineage>
        <taxon>Bacteria</taxon>
        <taxon>Pseudomonadati</taxon>
        <taxon>Pseudomonadota</taxon>
        <taxon>Gammaproteobacteria</taxon>
        <taxon>Alteromonadales</taxon>
        <taxon>Shewanellaceae</taxon>
        <taxon>Shewanella</taxon>
    </lineage>
</organism>
<evidence type="ECO:0008006" key="5">
    <source>
        <dbReference type="Google" id="ProtNLM"/>
    </source>
</evidence>
<dbReference type="PROSITE" id="PS51257">
    <property type="entry name" value="PROKAR_LIPOPROTEIN"/>
    <property type="match status" value="1"/>
</dbReference>
<name>A0A9X1ZM12_9GAMM</name>
<gene>
    <name evidence="3" type="ORF">L2672_15350</name>
</gene>
<sequence>MKLKYQYGLLFILSISTLTACNNSSVIDEIDSSPDNNETDSNETDSNEINKDLSTYFTQTTQAVDVTPKTAADTASLSNYGVHTPTDFFLNDDGSIDVYWQDTDSAWHISQFDNVLAPETTVEIILPTSINQQGRFLGFTKNPLNETYYIGYSKDNQFAERDTDGSCVSNDDKGYNCNAEYWVSAFSSTGEESYNTRIFGELDLSIKDVSGGTTKGNPGQAAVGVMKYIPHLEKLAIYTGHLQRFGDQIRHQAGWFGMVDSMGVAETWGGWYSSHNFDQRIQLTSDENIYTLAHGDAYPRALQLTQWDQQQSKSAYTYQYYAIENGSTGDNKTLADTGDLTILSDDSAAIAFATQDSRTSKDVRLKIMTGIKAGEITETQDLWLTEYGAEKTAGKGIKIATVAEDKVLVAWNTFEGETPAEGKKKGEYIDSTVAIYNLEGDALYSMTIEDRLMPTQTLQVNSAGTAAVWVTTSEDGIILNHIDLTIL</sequence>
<dbReference type="RefSeq" id="WP_248996723.1">
    <property type="nucleotide sequence ID" value="NZ_JAKIKP010000014.1"/>
</dbReference>
<reference evidence="3" key="1">
    <citation type="submission" date="2022-01" db="EMBL/GenBank/DDBJ databases">
        <title>Whole genome-based taxonomy of the Shewanellaceae.</title>
        <authorList>
            <person name="Martin-Rodriguez A.J."/>
        </authorList>
    </citation>
    <scope>NUCLEOTIDE SEQUENCE</scope>
    <source>
        <strain evidence="3">DSM 16422</strain>
    </source>
</reference>
<evidence type="ECO:0000256" key="2">
    <source>
        <dbReference type="SAM" id="SignalP"/>
    </source>
</evidence>
<evidence type="ECO:0000313" key="3">
    <source>
        <dbReference type="EMBL" id="MCL1144056.1"/>
    </source>
</evidence>
<dbReference type="AlphaFoldDB" id="A0A9X1ZM12"/>
<evidence type="ECO:0000313" key="4">
    <source>
        <dbReference type="Proteomes" id="UP001139333"/>
    </source>
</evidence>
<evidence type="ECO:0000256" key="1">
    <source>
        <dbReference type="SAM" id="MobiDB-lite"/>
    </source>
</evidence>
<accession>A0A9X1ZM12</accession>
<dbReference type="Proteomes" id="UP001139333">
    <property type="component" value="Unassembled WGS sequence"/>
</dbReference>
<feature type="compositionally biased region" description="Acidic residues" evidence="1">
    <location>
        <begin position="28"/>
        <end position="46"/>
    </location>
</feature>
<feature type="chain" id="PRO_5040742456" description="Lipoprotein" evidence="2">
    <location>
        <begin position="21"/>
        <end position="487"/>
    </location>
</feature>
<protein>
    <recommendedName>
        <fullName evidence="5">Lipoprotein</fullName>
    </recommendedName>
</protein>
<comment type="caution">
    <text evidence="3">The sequence shown here is derived from an EMBL/GenBank/DDBJ whole genome shotgun (WGS) entry which is preliminary data.</text>
</comment>
<feature type="region of interest" description="Disordered" evidence="1">
    <location>
        <begin position="27"/>
        <end position="50"/>
    </location>
</feature>